<evidence type="ECO:0008006" key="9">
    <source>
        <dbReference type="Google" id="ProtNLM"/>
    </source>
</evidence>
<comment type="subcellular location">
    <subcellularLocation>
        <location evidence="1">Cell membrane</location>
        <topology evidence="1">Multi-pass membrane protein</topology>
    </subcellularLocation>
</comment>
<keyword evidence="2" id="KW-1003">Cell membrane</keyword>
<dbReference type="PANTHER" id="PTHR30250:SF27">
    <property type="entry name" value="POLYSACCHARIDE BIOSYNTHESIS PROTEIN"/>
    <property type="match status" value="1"/>
</dbReference>
<dbReference type="Proteomes" id="UP000606172">
    <property type="component" value="Unassembled WGS sequence"/>
</dbReference>
<evidence type="ECO:0000256" key="5">
    <source>
        <dbReference type="ARBA" id="ARBA00023136"/>
    </source>
</evidence>
<feature type="transmembrane region" description="Helical" evidence="6">
    <location>
        <begin position="391"/>
        <end position="416"/>
    </location>
</feature>
<reference evidence="7" key="1">
    <citation type="submission" date="2021-01" db="EMBL/GenBank/DDBJ databases">
        <title>Whole genome shotgun sequence of Sinosporangium siamense NBRC 109515.</title>
        <authorList>
            <person name="Komaki H."/>
            <person name="Tamura T."/>
        </authorList>
    </citation>
    <scope>NUCLEOTIDE SEQUENCE</scope>
    <source>
        <strain evidence="7">NBRC 109515</strain>
    </source>
</reference>
<keyword evidence="4 6" id="KW-1133">Transmembrane helix</keyword>
<organism evidence="7 8">
    <name type="scientific">Sinosporangium siamense</name>
    <dbReference type="NCBI Taxonomy" id="1367973"/>
    <lineage>
        <taxon>Bacteria</taxon>
        <taxon>Bacillati</taxon>
        <taxon>Actinomycetota</taxon>
        <taxon>Actinomycetes</taxon>
        <taxon>Streptosporangiales</taxon>
        <taxon>Streptosporangiaceae</taxon>
        <taxon>Sinosporangium</taxon>
    </lineage>
</organism>
<evidence type="ECO:0000313" key="8">
    <source>
        <dbReference type="Proteomes" id="UP000606172"/>
    </source>
</evidence>
<feature type="transmembrane region" description="Helical" evidence="6">
    <location>
        <begin position="423"/>
        <end position="441"/>
    </location>
</feature>
<evidence type="ECO:0000313" key="7">
    <source>
        <dbReference type="EMBL" id="GII93260.1"/>
    </source>
</evidence>
<evidence type="ECO:0000256" key="6">
    <source>
        <dbReference type="SAM" id="Phobius"/>
    </source>
</evidence>
<keyword evidence="8" id="KW-1185">Reference proteome</keyword>
<feature type="transmembrane region" description="Helical" evidence="6">
    <location>
        <begin position="178"/>
        <end position="196"/>
    </location>
</feature>
<evidence type="ECO:0000256" key="2">
    <source>
        <dbReference type="ARBA" id="ARBA00022475"/>
    </source>
</evidence>
<dbReference type="GO" id="GO:0005886">
    <property type="term" value="C:plasma membrane"/>
    <property type="evidence" value="ECO:0007669"/>
    <property type="project" value="UniProtKB-SubCell"/>
</dbReference>
<evidence type="ECO:0000256" key="4">
    <source>
        <dbReference type="ARBA" id="ARBA00022989"/>
    </source>
</evidence>
<feature type="transmembrane region" description="Helical" evidence="6">
    <location>
        <begin position="359"/>
        <end position="379"/>
    </location>
</feature>
<feature type="transmembrane region" description="Helical" evidence="6">
    <location>
        <begin position="233"/>
        <end position="254"/>
    </location>
</feature>
<name>A0A919RI62_9ACTN</name>
<gene>
    <name evidence="7" type="ORF">Ssi02_34910</name>
</gene>
<dbReference type="GO" id="GO:0015297">
    <property type="term" value="F:antiporter activity"/>
    <property type="evidence" value="ECO:0007669"/>
    <property type="project" value="InterPro"/>
</dbReference>
<sequence>MAGGAPFVARMRWSPRLYGNRQIDPGAPERGGLTLAGAAGLLGAGANGLAQFVMVVVTTRGFSPAEAGKYFTAVAITLTVAEILKLDAGPGVVHFLAIRSTGVPRQSGAPSGEALGADVLTPADSVPGNQVGTACRATYPAPHLQAAHLQAALLPPLVLSCCVTVPLTLAVVHAAPHFTIFALVLPFVVCADILVAATRGWGTTGATVLLEGLALPFGQVALASMAAANGQAAWLPAAWAVPYVVVALAGVVLVRRKSGFVGVRRELRRQAMREMWRHTGPRAVANAAQAIFQRVDITIVAALAGPVEAAIYTAATRFKVVGQLAGRGLAQAAQPRLARALAGGDLPEARAIYQRCTRWLVLLTWPIWLGYAAFAPHMLRLFGPDYTMGTSVAYVLAITMMLATACGMADIVLISAGHTTSSMVNLLLALATTVMLDLLLVPTHHALGAALGWAGGMLVKNVLPLLHIRRLYGIRPGRD</sequence>
<feature type="transmembrane region" description="Helical" evidence="6">
    <location>
        <begin position="152"/>
        <end position="172"/>
    </location>
</feature>
<comment type="caution">
    <text evidence="7">The sequence shown here is derived from an EMBL/GenBank/DDBJ whole genome shotgun (WGS) entry which is preliminary data.</text>
</comment>
<keyword evidence="5 6" id="KW-0472">Membrane</keyword>
<dbReference type="GO" id="GO:0042910">
    <property type="term" value="F:xenobiotic transmembrane transporter activity"/>
    <property type="evidence" value="ECO:0007669"/>
    <property type="project" value="InterPro"/>
</dbReference>
<keyword evidence="3 6" id="KW-0812">Transmembrane</keyword>
<dbReference type="PANTHER" id="PTHR30250">
    <property type="entry name" value="PST FAMILY PREDICTED COLANIC ACID TRANSPORTER"/>
    <property type="match status" value="1"/>
</dbReference>
<dbReference type="AlphaFoldDB" id="A0A919RI62"/>
<dbReference type="Pfam" id="PF01554">
    <property type="entry name" value="MatE"/>
    <property type="match status" value="1"/>
</dbReference>
<evidence type="ECO:0000256" key="3">
    <source>
        <dbReference type="ARBA" id="ARBA00022692"/>
    </source>
</evidence>
<dbReference type="InterPro" id="IPR002528">
    <property type="entry name" value="MATE_fam"/>
</dbReference>
<proteinExistence type="predicted"/>
<protein>
    <recommendedName>
        <fullName evidence="9">Polysaccharide biosynthesis protein</fullName>
    </recommendedName>
</protein>
<evidence type="ECO:0000256" key="1">
    <source>
        <dbReference type="ARBA" id="ARBA00004651"/>
    </source>
</evidence>
<dbReference type="InterPro" id="IPR050833">
    <property type="entry name" value="Poly_Biosynth_Transport"/>
</dbReference>
<accession>A0A919RI62</accession>
<dbReference type="EMBL" id="BOOW01000020">
    <property type="protein sequence ID" value="GII93260.1"/>
    <property type="molecule type" value="Genomic_DNA"/>
</dbReference>
<feature type="transmembrane region" description="Helical" evidence="6">
    <location>
        <begin position="447"/>
        <end position="468"/>
    </location>
</feature>